<accession>A0A2N8KN49</accession>
<dbReference type="InterPro" id="IPR002539">
    <property type="entry name" value="MaoC-like_dom"/>
</dbReference>
<comment type="caution">
    <text evidence="2">The sequence shown here is derived from an EMBL/GenBank/DDBJ whole genome shotgun (WGS) entry which is preliminary data.</text>
</comment>
<dbReference type="Gene3D" id="3.10.129.10">
    <property type="entry name" value="Hotdog Thioesterase"/>
    <property type="match status" value="1"/>
</dbReference>
<dbReference type="PANTHER" id="PTHR43664">
    <property type="entry name" value="MONOAMINE OXIDASE-RELATED"/>
    <property type="match status" value="1"/>
</dbReference>
<sequence>MPKHQLCAQRYFEDFEVGEVFVLPSRTMTDALFAAFQLASGDNHPVHYDVEYCRAHGMPHMLAHGFQVAIQTAAGAGLFPHMVEDSLKAFLEQSSRFLKPVYVGDTLYASLTVSELAPGRSTGVLVMQSLVRNQRDETVMDGVQKYLLRKREAQ</sequence>
<feature type="domain" description="MaoC-like" evidence="1">
    <location>
        <begin position="17"/>
        <end position="122"/>
    </location>
</feature>
<dbReference type="CDD" id="cd03441">
    <property type="entry name" value="R_hydratase_like"/>
    <property type="match status" value="1"/>
</dbReference>
<gene>
    <name evidence="2" type="ORF">C1I89_00300</name>
</gene>
<dbReference type="InterPro" id="IPR052342">
    <property type="entry name" value="MCH/BMMD"/>
</dbReference>
<dbReference type="Proteomes" id="UP000235994">
    <property type="component" value="Unassembled WGS sequence"/>
</dbReference>
<organism evidence="2 3">
    <name type="scientific">Achromobacter pulmonis</name>
    <dbReference type="NCBI Taxonomy" id="1389932"/>
    <lineage>
        <taxon>Bacteria</taxon>
        <taxon>Pseudomonadati</taxon>
        <taxon>Pseudomonadota</taxon>
        <taxon>Betaproteobacteria</taxon>
        <taxon>Burkholderiales</taxon>
        <taxon>Alcaligenaceae</taxon>
        <taxon>Achromobacter</taxon>
    </lineage>
</organism>
<name>A0A2N8KN49_9BURK</name>
<dbReference type="Pfam" id="PF01575">
    <property type="entry name" value="MaoC_dehydratas"/>
    <property type="match status" value="1"/>
</dbReference>
<evidence type="ECO:0000313" key="2">
    <source>
        <dbReference type="EMBL" id="PND34879.1"/>
    </source>
</evidence>
<protein>
    <submittedName>
        <fullName evidence="2">Dehydratase</fullName>
    </submittedName>
</protein>
<dbReference type="AlphaFoldDB" id="A0A2N8KN49"/>
<reference evidence="2 3" key="1">
    <citation type="submission" date="2018-01" db="EMBL/GenBank/DDBJ databases">
        <title>The draft genome of an aniline degradation strain ANB-1.</title>
        <authorList>
            <person name="Zhang L."/>
            <person name="Jiang J."/>
        </authorList>
    </citation>
    <scope>NUCLEOTIDE SEQUENCE [LARGE SCALE GENOMIC DNA]</scope>
    <source>
        <strain evidence="2 3">ANB-1</strain>
    </source>
</reference>
<dbReference type="RefSeq" id="WP_102770837.1">
    <property type="nucleotide sequence ID" value="NZ_POQS01000001.1"/>
</dbReference>
<evidence type="ECO:0000259" key="1">
    <source>
        <dbReference type="Pfam" id="PF01575"/>
    </source>
</evidence>
<keyword evidence="3" id="KW-1185">Reference proteome</keyword>
<proteinExistence type="predicted"/>
<dbReference type="PANTHER" id="PTHR43664:SF1">
    <property type="entry name" value="BETA-METHYLMALYL-COA DEHYDRATASE"/>
    <property type="match status" value="1"/>
</dbReference>
<dbReference type="SUPFAM" id="SSF54637">
    <property type="entry name" value="Thioesterase/thiol ester dehydrase-isomerase"/>
    <property type="match status" value="1"/>
</dbReference>
<dbReference type="InterPro" id="IPR029069">
    <property type="entry name" value="HotDog_dom_sf"/>
</dbReference>
<dbReference type="EMBL" id="POQS01000001">
    <property type="protein sequence ID" value="PND34879.1"/>
    <property type="molecule type" value="Genomic_DNA"/>
</dbReference>
<evidence type="ECO:0000313" key="3">
    <source>
        <dbReference type="Proteomes" id="UP000235994"/>
    </source>
</evidence>